<evidence type="ECO:0000256" key="1">
    <source>
        <dbReference type="SAM" id="MobiDB-lite"/>
    </source>
</evidence>
<dbReference type="KEGG" id="cpho:CPHO_02185"/>
<feature type="region of interest" description="Disordered" evidence="1">
    <location>
        <begin position="29"/>
        <end position="67"/>
    </location>
</feature>
<proteinExistence type="predicted"/>
<name>A0A1L7D1H4_9CORY</name>
<reference evidence="2 3" key="1">
    <citation type="submission" date="2014-08" db="EMBL/GenBank/DDBJ databases">
        <title>Complete genome sequence of Corynebacterium phocae M408/89/1(T)(=DSM 44612(T)), isolated from the common seal (Phoca vitulina).</title>
        <authorList>
            <person name="Ruckert C."/>
            <person name="Albersmeier A."/>
            <person name="Winkler A."/>
            <person name="Kalinowski J."/>
        </authorList>
    </citation>
    <scope>NUCLEOTIDE SEQUENCE [LARGE SCALE GENOMIC DNA]</scope>
    <source>
        <strain evidence="2 3">M408/89/1</strain>
    </source>
</reference>
<organism evidence="2 3">
    <name type="scientific">Corynebacterium phocae</name>
    <dbReference type="NCBI Taxonomy" id="161895"/>
    <lineage>
        <taxon>Bacteria</taxon>
        <taxon>Bacillati</taxon>
        <taxon>Actinomycetota</taxon>
        <taxon>Actinomycetes</taxon>
        <taxon>Mycobacteriales</taxon>
        <taxon>Corynebacteriaceae</taxon>
        <taxon>Corynebacterium</taxon>
    </lineage>
</organism>
<sequence length="67" mass="7212">MNITDPYPWATGVTFAPLSQGNGISSTRIFRAIPGTPPPASARPVPSRRRGRKGPANAQKCRPQNKL</sequence>
<dbReference type="EMBL" id="CP009249">
    <property type="protein sequence ID" value="APT91913.1"/>
    <property type="molecule type" value="Genomic_DNA"/>
</dbReference>
<gene>
    <name evidence="2" type="ORF">CPHO_02185</name>
</gene>
<evidence type="ECO:0000313" key="3">
    <source>
        <dbReference type="Proteomes" id="UP000185491"/>
    </source>
</evidence>
<evidence type="ECO:0000313" key="2">
    <source>
        <dbReference type="EMBL" id="APT91913.1"/>
    </source>
</evidence>
<dbReference type="Proteomes" id="UP000185491">
    <property type="component" value="Chromosome"/>
</dbReference>
<keyword evidence="3" id="KW-1185">Reference proteome</keyword>
<accession>A0A1L7D1H4</accession>
<protein>
    <submittedName>
        <fullName evidence="2">Uncharacterized protein</fullName>
    </submittedName>
</protein>
<dbReference type="AlphaFoldDB" id="A0A1L7D1H4"/>
<dbReference type="STRING" id="161895.CPHO_02185"/>